<proteinExistence type="predicted"/>
<name>A0A7D8UVC7_VANHU</name>
<dbReference type="OrthoDB" id="1751210at2759"/>
<dbReference type="AlphaFoldDB" id="A0A7D8UVC7"/>
<feature type="compositionally biased region" description="Polar residues" evidence="1">
    <location>
        <begin position="211"/>
        <end position="226"/>
    </location>
</feature>
<feature type="region of interest" description="Disordered" evidence="1">
    <location>
        <begin position="252"/>
        <end position="306"/>
    </location>
</feature>
<evidence type="ECO:0000313" key="3">
    <source>
        <dbReference type="EMBL" id="TXT03853.1"/>
    </source>
</evidence>
<accession>A0A7D8UVC7</accession>
<dbReference type="EMBL" id="QKWK01000019">
    <property type="protein sequence ID" value="TXT03853.1"/>
    <property type="molecule type" value="Genomic_DNA"/>
</dbReference>
<evidence type="ECO:0000313" key="4">
    <source>
        <dbReference type="Proteomes" id="UP000473826"/>
    </source>
</evidence>
<dbReference type="Pfam" id="PF23305">
    <property type="entry name" value="DUF7082"/>
    <property type="match status" value="1"/>
</dbReference>
<dbReference type="Proteomes" id="UP000473826">
    <property type="component" value="Unassembled WGS sequence"/>
</dbReference>
<dbReference type="PANTHER" id="PTHR39463">
    <property type="entry name" value="MEDUSA"/>
    <property type="match status" value="1"/>
</dbReference>
<dbReference type="InterPro" id="IPR055509">
    <property type="entry name" value="DUF7082"/>
</dbReference>
<reference evidence="3 4" key="1">
    <citation type="journal article" date="2019" name="PLoS Genet.">
        <title>Convergent evolution of linked mating-type loci in basidiomycete fungi.</title>
        <authorList>
            <person name="Sun S."/>
            <person name="Coelho M.A."/>
            <person name="Heitman J."/>
            <person name="Nowrousian M."/>
        </authorList>
    </citation>
    <scope>NUCLEOTIDE SEQUENCE [LARGE SCALE GENOMIC DNA]</scope>
    <source>
        <strain evidence="3 4">CBS 4282</strain>
    </source>
</reference>
<feature type="compositionally biased region" description="Polar residues" evidence="1">
    <location>
        <begin position="275"/>
        <end position="287"/>
    </location>
</feature>
<feature type="domain" description="DUF7082" evidence="2">
    <location>
        <begin position="2"/>
        <end position="69"/>
    </location>
</feature>
<protein>
    <recommendedName>
        <fullName evidence="2">DUF7082 domain-containing protein</fullName>
    </recommendedName>
</protein>
<comment type="caution">
    <text evidence="3">The sequence shown here is derived from an EMBL/GenBank/DDBJ whole genome shotgun (WGS) entry which is preliminary data.</text>
</comment>
<evidence type="ECO:0000259" key="2">
    <source>
        <dbReference type="Pfam" id="PF23305"/>
    </source>
</evidence>
<sequence length="306" mass="33201">MTTRYTTEEKNRIRRNLESFKPTTLQKNEGQWQDFYAHIMNYPNPKPRNIDKGLKVFPWAHLEQALKKIFGNYVSALTKPTWHPQGVDATADALQSAYITAPFTGVPGAVAAPHMTEDQQHVTYAHNALGTSDSLSYVEDRRSMTAGHPTMAHHAHSHAPSTSISGNSDDQAGYHTSPASPGYHRPELLSSASAYGALDPGPQTEEFGNYVNMSPAVTPSSGTPYPSTAPPVGTTPHMGVAYASVGGDQLSHPPGVVYPAPPTYTDPQSHLPYTHMSSSRGASSQDLRVSYDSRQHPPNQDVFPPA</sequence>
<gene>
    <name evidence="3" type="ORF">VHUM_04330</name>
</gene>
<keyword evidence="4" id="KW-1185">Reference proteome</keyword>
<dbReference type="GO" id="GO:0005634">
    <property type="term" value="C:nucleus"/>
    <property type="evidence" value="ECO:0007669"/>
    <property type="project" value="TreeGrafter"/>
</dbReference>
<organism evidence="3 4">
    <name type="scientific">Vanrija humicola</name>
    <name type="common">Yeast</name>
    <name type="synonym">Cryptococcus humicola</name>
    <dbReference type="NCBI Taxonomy" id="5417"/>
    <lineage>
        <taxon>Eukaryota</taxon>
        <taxon>Fungi</taxon>
        <taxon>Dikarya</taxon>
        <taxon>Basidiomycota</taxon>
        <taxon>Agaricomycotina</taxon>
        <taxon>Tremellomycetes</taxon>
        <taxon>Trichosporonales</taxon>
        <taxon>Trichosporonaceae</taxon>
        <taxon>Vanrija</taxon>
    </lineage>
</organism>
<dbReference type="PANTHER" id="PTHR39463:SF1">
    <property type="entry name" value="MEDUSA"/>
    <property type="match status" value="1"/>
</dbReference>
<evidence type="ECO:0000256" key="1">
    <source>
        <dbReference type="SAM" id="MobiDB-lite"/>
    </source>
</evidence>
<feature type="region of interest" description="Disordered" evidence="1">
    <location>
        <begin position="146"/>
        <end position="232"/>
    </location>
</feature>